<dbReference type="EMBL" id="BLIV01000007">
    <property type="protein sequence ID" value="GFE51613.1"/>
    <property type="molecule type" value="Genomic_DNA"/>
</dbReference>
<evidence type="ECO:0000313" key="1">
    <source>
        <dbReference type="EMBL" id="GFE51613.1"/>
    </source>
</evidence>
<name>A0A640VTS8_9RHOB</name>
<protein>
    <recommendedName>
        <fullName evidence="3">Thioesterase domain-containing protein</fullName>
    </recommendedName>
</protein>
<keyword evidence="2" id="KW-1185">Reference proteome</keyword>
<comment type="caution">
    <text evidence="1">The sequence shown here is derived from an EMBL/GenBank/DDBJ whole genome shotgun (WGS) entry which is preliminary data.</text>
</comment>
<proteinExistence type="predicted"/>
<dbReference type="Proteomes" id="UP000436522">
    <property type="component" value="Unassembled WGS sequence"/>
</dbReference>
<organism evidence="1 2">
    <name type="scientific">Roseobacter cerasinus</name>
    <dbReference type="NCBI Taxonomy" id="2602289"/>
    <lineage>
        <taxon>Bacteria</taxon>
        <taxon>Pseudomonadati</taxon>
        <taxon>Pseudomonadota</taxon>
        <taxon>Alphaproteobacteria</taxon>
        <taxon>Rhodobacterales</taxon>
        <taxon>Roseobacteraceae</taxon>
        <taxon>Roseobacter</taxon>
    </lineage>
</organism>
<dbReference type="AlphaFoldDB" id="A0A640VTS8"/>
<accession>A0A640VTS8</accession>
<reference evidence="1 2" key="1">
    <citation type="submission" date="2019-12" db="EMBL/GenBank/DDBJ databases">
        <title>Roseobacter cerasinus sp. nov., isolated from seawater around aquaculture.</title>
        <authorList>
            <person name="Muramatsu S."/>
            <person name="Takabe Y."/>
            <person name="Mori K."/>
            <person name="Takaichi S."/>
            <person name="Hanada S."/>
        </authorList>
    </citation>
    <scope>NUCLEOTIDE SEQUENCE [LARGE SCALE GENOMIC DNA]</scope>
    <source>
        <strain evidence="1 2">AI77</strain>
    </source>
</reference>
<sequence length="139" mass="15141">MGLAIQKTVPMPMQKSKPDFLDLCGDVPPPTGHRGMVQVDAQVITALMEDYPADVLFIEMLHQFAVRCARHVLPEGRARLLPVSIARLRLMPLTGPVTLRARVFPEGRVVSVVIGGRFAEGPWQPLAMVRVAPVPVGAT</sequence>
<evidence type="ECO:0008006" key="3">
    <source>
        <dbReference type="Google" id="ProtNLM"/>
    </source>
</evidence>
<gene>
    <name evidence="1" type="ORF">So717_33660</name>
</gene>
<evidence type="ECO:0000313" key="2">
    <source>
        <dbReference type="Proteomes" id="UP000436522"/>
    </source>
</evidence>